<evidence type="ECO:0000256" key="1">
    <source>
        <dbReference type="SAM" id="MobiDB-lite"/>
    </source>
</evidence>
<evidence type="ECO:0000313" key="2">
    <source>
        <dbReference type="EMBL" id="CAG5109474.1"/>
    </source>
</evidence>
<gene>
    <name evidence="2" type="ORF">OKIOD_LOCUS12772</name>
</gene>
<name>A0ABN7SVU1_OIKDI</name>
<evidence type="ECO:0000313" key="3">
    <source>
        <dbReference type="Proteomes" id="UP001158576"/>
    </source>
</evidence>
<reference evidence="2 3" key="1">
    <citation type="submission" date="2021-04" db="EMBL/GenBank/DDBJ databases">
        <authorList>
            <person name="Bliznina A."/>
        </authorList>
    </citation>
    <scope>NUCLEOTIDE SEQUENCE [LARGE SCALE GENOMIC DNA]</scope>
</reference>
<protein>
    <submittedName>
        <fullName evidence="2">Oidioi.mRNA.OKI2018_I69.chr2.g4007.t1.cds</fullName>
    </submittedName>
</protein>
<feature type="compositionally biased region" description="Basic residues" evidence="1">
    <location>
        <begin position="105"/>
        <end position="120"/>
    </location>
</feature>
<feature type="compositionally biased region" description="Basic and acidic residues" evidence="1">
    <location>
        <begin position="41"/>
        <end position="90"/>
    </location>
</feature>
<proteinExistence type="predicted"/>
<accession>A0ABN7SVU1</accession>
<sequence>MDDDFVKKRLERDLAELKRMCDDHFQKRAADEENITSLEGRMNDRKALREEQKNARMEKEKAKVEAERLAKEAREKAEEERKANEAEEKAAILSAMSQGYDKEAARKRRGEKRRLKRRSAAIKQAQA</sequence>
<feature type="region of interest" description="Disordered" evidence="1">
    <location>
        <begin position="36"/>
        <end position="127"/>
    </location>
</feature>
<organism evidence="2 3">
    <name type="scientific">Oikopleura dioica</name>
    <name type="common">Tunicate</name>
    <dbReference type="NCBI Taxonomy" id="34765"/>
    <lineage>
        <taxon>Eukaryota</taxon>
        <taxon>Metazoa</taxon>
        <taxon>Chordata</taxon>
        <taxon>Tunicata</taxon>
        <taxon>Appendicularia</taxon>
        <taxon>Copelata</taxon>
        <taxon>Oikopleuridae</taxon>
        <taxon>Oikopleura</taxon>
    </lineage>
</organism>
<keyword evidence="3" id="KW-1185">Reference proteome</keyword>
<dbReference type="Proteomes" id="UP001158576">
    <property type="component" value="Chromosome 2"/>
</dbReference>
<dbReference type="EMBL" id="OU015567">
    <property type="protein sequence ID" value="CAG5109474.1"/>
    <property type="molecule type" value="Genomic_DNA"/>
</dbReference>